<sequence>MLSAEAHVATDRPSRYLTQLCKHFARKGRHLTHRPPAHLGHGGQTPSEWQAVAGQARVDWSETEGSVSLPWGTLALRAAPGALQLRVQAAREEHLRRLEELVAGHGGGAGSEVRCR</sequence>
<proteinExistence type="predicted"/>
<dbReference type="EMBL" id="CP163429">
    <property type="protein sequence ID" value="XDP92060.1"/>
    <property type="molecule type" value="Genomic_DNA"/>
</dbReference>
<dbReference type="RefSeq" id="WP_369153926.1">
    <property type="nucleotide sequence ID" value="NZ_CP163429.1"/>
</dbReference>
<protein>
    <submittedName>
        <fullName evidence="1">DUF2218 domain-containing protein</fullName>
    </submittedName>
</protein>
<gene>
    <name evidence="1" type="ORF">AB5J57_00365</name>
</gene>
<name>A0AB39LG90_9ACTN</name>
<reference evidence="1" key="1">
    <citation type="submission" date="2024-07" db="EMBL/GenBank/DDBJ databases">
        <authorList>
            <person name="Yu S.T."/>
        </authorList>
    </citation>
    <scope>NUCLEOTIDE SEQUENCE</scope>
    <source>
        <strain evidence="1">R02</strain>
    </source>
</reference>
<accession>A0AB39LG90</accession>
<dbReference type="Pfam" id="PF09981">
    <property type="entry name" value="DUF2218"/>
    <property type="match status" value="1"/>
</dbReference>
<dbReference type="AlphaFoldDB" id="A0AB39LG90"/>
<dbReference type="InterPro" id="IPR014543">
    <property type="entry name" value="UCP028291"/>
</dbReference>
<organism evidence="1">
    <name type="scientific">Streptomyces sp. R02</name>
    <dbReference type="NCBI Taxonomy" id="3238623"/>
    <lineage>
        <taxon>Bacteria</taxon>
        <taxon>Bacillati</taxon>
        <taxon>Actinomycetota</taxon>
        <taxon>Actinomycetes</taxon>
        <taxon>Kitasatosporales</taxon>
        <taxon>Streptomycetaceae</taxon>
        <taxon>Streptomyces</taxon>
    </lineage>
</organism>
<dbReference type="Gene3D" id="3.30.310.50">
    <property type="entry name" value="Alpha-D-phosphohexomutase, C-terminal domain"/>
    <property type="match status" value="1"/>
</dbReference>
<evidence type="ECO:0000313" key="1">
    <source>
        <dbReference type="EMBL" id="XDP92060.1"/>
    </source>
</evidence>